<keyword evidence="2" id="KW-0963">Cytoplasm</keyword>
<feature type="region of interest" description="Disordered" evidence="4">
    <location>
        <begin position="241"/>
        <end position="321"/>
    </location>
</feature>
<feature type="region of interest" description="Disordered" evidence="4">
    <location>
        <begin position="83"/>
        <end position="108"/>
    </location>
</feature>
<feature type="compositionally biased region" description="Polar residues" evidence="4">
    <location>
        <begin position="173"/>
        <end position="200"/>
    </location>
</feature>
<feature type="compositionally biased region" description="Polar residues" evidence="4">
    <location>
        <begin position="150"/>
        <end position="159"/>
    </location>
</feature>
<dbReference type="InterPro" id="IPR050897">
    <property type="entry name" value="SMAUG/VTS1_RNA-bind"/>
</dbReference>
<feature type="region of interest" description="Disordered" evidence="4">
    <location>
        <begin position="136"/>
        <end position="207"/>
    </location>
</feature>
<dbReference type="Proteomes" id="UP000789706">
    <property type="component" value="Unassembled WGS sequence"/>
</dbReference>
<comment type="caution">
    <text evidence="6">The sequence shown here is derived from an EMBL/GenBank/DDBJ whole genome shotgun (WGS) entry which is preliminary data.</text>
</comment>
<keyword evidence="7" id="KW-1185">Reference proteome</keyword>
<organism evidence="6 7">
    <name type="scientific">Diversispora eburnea</name>
    <dbReference type="NCBI Taxonomy" id="1213867"/>
    <lineage>
        <taxon>Eukaryota</taxon>
        <taxon>Fungi</taxon>
        <taxon>Fungi incertae sedis</taxon>
        <taxon>Mucoromycota</taxon>
        <taxon>Glomeromycotina</taxon>
        <taxon>Glomeromycetes</taxon>
        <taxon>Diversisporales</taxon>
        <taxon>Diversisporaceae</taxon>
        <taxon>Diversispora</taxon>
    </lineage>
</organism>
<evidence type="ECO:0000256" key="2">
    <source>
        <dbReference type="ARBA" id="ARBA00022490"/>
    </source>
</evidence>
<dbReference type="AlphaFoldDB" id="A0A9N8WFV4"/>
<protein>
    <submittedName>
        <fullName evidence="6">1749_t:CDS:1</fullName>
    </submittedName>
</protein>
<reference evidence="6" key="1">
    <citation type="submission" date="2021-06" db="EMBL/GenBank/DDBJ databases">
        <authorList>
            <person name="Kallberg Y."/>
            <person name="Tangrot J."/>
            <person name="Rosling A."/>
        </authorList>
    </citation>
    <scope>NUCLEOTIDE SEQUENCE</scope>
    <source>
        <strain evidence="6">AZ414A</strain>
    </source>
</reference>
<evidence type="ECO:0000256" key="4">
    <source>
        <dbReference type="SAM" id="MobiDB-lite"/>
    </source>
</evidence>
<evidence type="ECO:0000313" key="6">
    <source>
        <dbReference type="EMBL" id="CAG8481960.1"/>
    </source>
</evidence>
<dbReference type="GO" id="GO:0000289">
    <property type="term" value="P:nuclear-transcribed mRNA poly(A) tail shortening"/>
    <property type="evidence" value="ECO:0007669"/>
    <property type="project" value="TreeGrafter"/>
</dbReference>
<dbReference type="GO" id="GO:0000932">
    <property type="term" value="C:P-body"/>
    <property type="evidence" value="ECO:0007669"/>
    <property type="project" value="TreeGrafter"/>
</dbReference>
<keyword evidence="3" id="KW-0694">RNA-binding</keyword>
<proteinExistence type="predicted"/>
<feature type="domain" description="SAM" evidence="5">
    <location>
        <begin position="360"/>
        <end position="421"/>
    </location>
</feature>
<sequence length="430" mass="50661">MFCQIINSFLKSSRVNVNNLSLSIRNSYHLPNLIIRKGFKTKIIVSSKTKNSKHGKNFDEKFDYNKDYKFNIFDDKINVEKNHYNSRNNHSNESKRNSFSKNNDVKNVSYNHDKRGALMQHQNQEDNLYHTRELRPMKSSPHLDNRETNSIDTSSSENVSIRKKSTRTREQISMHSSSRFDNQGTYSNNILSNENVSTRNKLTRTREPISTQSFSYLDDQEIYSDNTSNDDKYSSSIGNVSIYNDKTSQQNRLTSPSRLEDQETYSNNTSDDDKCLLSREKVSIQDDKTRYKNKSNHENNLRENKSKIKESENANESDDKISTEEIIGLPLQKLTRKQRQRIHNKPKDKEKIYNNYIKVNFKLLEDFPKWLRGLKLQKFIPIFSGMHWTKIINLTWEELEAMGVYQYQVKKRLLVSFENIKKAGKERKEN</sequence>
<dbReference type="InterPro" id="IPR013761">
    <property type="entry name" value="SAM/pointed_sf"/>
</dbReference>
<dbReference type="SUPFAM" id="SSF47769">
    <property type="entry name" value="SAM/Pointed domain"/>
    <property type="match status" value="1"/>
</dbReference>
<feature type="compositionally biased region" description="Basic and acidic residues" evidence="4">
    <location>
        <begin position="271"/>
        <end position="321"/>
    </location>
</feature>
<dbReference type="InterPro" id="IPR001660">
    <property type="entry name" value="SAM"/>
</dbReference>
<dbReference type="Gene3D" id="1.10.150.50">
    <property type="entry name" value="Transcription Factor, Ets-1"/>
    <property type="match status" value="1"/>
</dbReference>
<dbReference type="PANTHER" id="PTHR12515:SF5">
    <property type="entry name" value="PROTEIN SMAUG"/>
    <property type="match status" value="1"/>
</dbReference>
<dbReference type="GO" id="GO:0003729">
    <property type="term" value="F:mRNA binding"/>
    <property type="evidence" value="ECO:0007669"/>
    <property type="project" value="TreeGrafter"/>
</dbReference>
<name>A0A9N8WFV4_9GLOM</name>
<evidence type="ECO:0000259" key="5">
    <source>
        <dbReference type="Pfam" id="PF07647"/>
    </source>
</evidence>
<feature type="compositionally biased region" description="Polar residues" evidence="4">
    <location>
        <begin position="241"/>
        <end position="257"/>
    </location>
</feature>
<feature type="compositionally biased region" description="Polar residues" evidence="4">
    <location>
        <begin position="97"/>
        <end position="108"/>
    </location>
</feature>
<evidence type="ECO:0000313" key="7">
    <source>
        <dbReference type="Proteomes" id="UP000789706"/>
    </source>
</evidence>
<dbReference type="EMBL" id="CAJVPK010000244">
    <property type="protein sequence ID" value="CAG8481960.1"/>
    <property type="molecule type" value="Genomic_DNA"/>
</dbReference>
<dbReference type="OrthoDB" id="2155283at2759"/>
<dbReference type="PANTHER" id="PTHR12515">
    <property type="entry name" value="STERILE ALPHA MOTIF DOMAIN CONTAINING PROTEIN 4-RELATED"/>
    <property type="match status" value="1"/>
</dbReference>
<gene>
    <name evidence="6" type="ORF">DEBURN_LOCUS3713</name>
</gene>
<dbReference type="Pfam" id="PF07647">
    <property type="entry name" value="SAM_2"/>
    <property type="match status" value="1"/>
</dbReference>
<evidence type="ECO:0000256" key="3">
    <source>
        <dbReference type="ARBA" id="ARBA00022884"/>
    </source>
</evidence>
<evidence type="ECO:0000256" key="1">
    <source>
        <dbReference type="ARBA" id="ARBA00004496"/>
    </source>
</evidence>
<feature type="compositionally biased region" description="Basic and acidic residues" evidence="4">
    <location>
        <begin position="136"/>
        <end position="149"/>
    </location>
</feature>
<comment type="subcellular location">
    <subcellularLocation>
        <location evidence="1">Cytoplasm</location>
    </subcellularLocation>
</comment>
<accession>A0A9N8WFV4</accession>